<proteinExistence type="predicted"/>
<name>J9FSR5_9ZZZZ</name>
<feature type="non-terminal residue" evidence="1">
    <location>
        <position position="1"/>
    </location>
</feature>
<organism evidence="1">
    <name type="scientific">gut metagenome</name>
    <dbReference type="NCBI Taxonomy" id="749906"/>
    <lineage>
        <taxon>unclassified sequences</taxon>
        <taxon>metagenomes</taxon>
        <taxon>organismal metagenomes</taxon>
    </lineage>
</organism>
<dbReference type="EMBL" id="AMCI01008847">
    <property type="protein sequence ID" value="EJW90429.1"/>
    <property type="molecule type" value="Genomic_DNA"/>
</dbReference>
<comment type="caution">
    <text evidence="1">The sequence shown here is derived from an EMBL/GenBank/DDBJ whole genome shotgun (WGS) entry which is preliminary data.</text>
</comment>
<dbReference type="AlphaFoldDB" id="J9FSR5"/>
<protein>
    <submittedName>
        <fullName evidence="1">Uncharacterized protein</fullName>
    </submittedName>
</protein>
<gene>
    <name evidence="1" type="ORF">EVA_21464</name>
</gene>
<accession>J9FSR5</accession>
<sequence length="25" mass="2987">DSYVMSETKLEELLEDEHQKLSFCI</sequence>
<reference evidence="1" key="1">
    <citation type="journal article" date="2012" name="PLoS ONE">
        <title>Gene sets for utilization of primary and secondary nutrition supplies in the distal gut of endangered iberian lynx.</title>
        <authorList>
            <person name="Alcaide M."/>
            <person name="Messina E."/>
            <person name="Richter M."/>
            <person name="Bargiela R."/>
            <person name="Peplies J."/>
            <person name="Huws S.A."/>
            <person name="Newbold C.J."/>
            <person name="Golyshin P.N."/>
            <person name="Simon M.A."/>
            <person name="Lopez G."/>
            <person name="Yakimov M.M."/>
            <person name="Ferrer M."/>
        </authorList>
    </citation>
    <scope>NUCLEOTIDE SEQUENCE</scope>
</reference>
<evidence type="ECO:0000313" key="1">
    <source>
        <dbReference type="EMBL" id="EJW90429.1"/>
    </source>
</evidence>